<dbReference type="WBParaSite" id="HPBE_0001243901-mRNA-1">
    <property type="protein sequence ID" value="HPBE_0001243901-mRNA-1"/>
    <property type="gene ID" value="HPBE_0001243901"/>
</dbReference>
<accession>A0A183FVR0</accession>
<dbReference type="Proteomes" id="UP000050761">
    <property type="component" value="Unassembled WGS sequence"/>
</dbReference>
<accession>A0A3P8D7G7</accession>
<dbReference type="AlphaFoldDB" id="A0A183FVR0"/>
<organism evidence="2 3">
    <name type="scientific">Heligmosomoides polygyrus</name>
    <name type="common">Parasitic roundworm</name>
    <dbReference type="NCBI Taxonomy" id="6339"/>
    <lineage>
        <taxon>Eukaryota</taxon>
        <taxon>Metazoa</taxon>
        <taxon>Ecdysozoa</taxon>
        <taxon>Nematoda</taxon>
        <taxon>Chromadorea</taxon>
        <taxon>Rhabditida</taxon>
        <taxon>Rhabditina</taxon>
        <taxon>Rhabditomorpha</taxon>
        <taxon>Strongyloidea</taxon>
        <taxon>Heligmosomidae</taxon>
        <taxon>Heligmosomoides</taxon>
    </lineage>
</organism>
<name>A0A183FVR0_HELPZ</name>
<reference evidence="1 2" key="1">
    <citation type="submission" date="2018-11" db="EMBL/GenBank/DDBJ databases">
        <authorList>
            <consortium name="Pathogen Informatics"/>
        </authorList>
    </citation>
    <scope>NUCLEOTIDE SEQUENCE [LARGE SCALE GENOMIC DNA]</scope>
</reference>
<evidence type="ECO:0000313" key="1">
    <source>
        <dbReference type="EMBL" id="VDO92172.1"/>
    </source>
</evidence>
<gene>
    <name evidence="1" type="ORF">HPBE_LOCUS12440</name>
</gene>
<reference evidence="3" key="2">
    <citation type="submission" date="2019-09" db="UniProtKB">
        <authorList>
            <consortium name="WormBaseParasite"/>
        </authorList>
    </citation>
    <scope>IDENTIFICATION</scope>
</reference>
<evidence type="ECO:0000313" key="3">
    <source>
        <dbReference type="WBParaSite" id="HPBE_0001243901-mRNA-1"/>
    </source>
</evidence>
<sequence>MSAAVRKRGTAMIPSSKRIVSDYGDDEEGGRWPRFEEETNLHWEFVGSAVVESLSTSSYPIILAAVAPASDTLRSLMLAIPCSLRTELRCF</sequence>
<dbReference type="EMBL" id="UZAH01027501">
    <property type="protein sequence ID" value="VDO92172.1"/>
    <property type="molecule type" value="Genomic_DNA"/>
</dbReference>
<keyword evidence="2" id="KW-1185">Reference proteome</keyword>
<protein>
    <submittedName>
        <fullName evidence="1 3">Uncharacterized protein</fullName>
    </submittedName>
</protein>
<evidence type="ECO:0000313" key="2">
    <source>
        <dbReference type="Proteomes" id="UP000050761"/>
    </source>
</evidence>
<proteinExistence type="predicted"/>